<dbReference type="SMART" id="SM00479">
    <property type="entry name" value="EXOIII"/>
    <property type="match status" value="1"/>
</dbReference>
<keyword evidence="2" id="KW-0548">Nucleotidyltransferase</keyword>
<dbReference type="NCBIfam" id="TIGR01873">
    <property type="entry name" value="cas_CT1978"/>
    <property type="match status" value="1"/>
</dbReference>
<comment type="caution">
    <text evidence="9">The sequence shown here is derived from an EMBL/GenBank/DDBJ whole genome shotgun (WGS) entry which is preliminary data.</text>
</comment>
<dbReference type="Proteomes" id="UP000051010">
    <property type="component" value="Unassembled WGS sequence"/>
</dbReference>
<dbReference type="CDD" id="cd06127">
    <property type="entry name" value="DEDDh"/>
    <property type="match status" value="1"/>
</dbReference>
<keyword evidence="3" id="KW-0235">DNA replication</keyword>
<proteinExistence type="predicted"/>
<accession>A0A0R1YQM8</accession>
<evidence type="ECO:0000256" key="7">
    <source>
        <dbReference type="ARBA" id="ARBA00070925"/>
    </source>
</evidence>
<dbReference type="PANTHER" id="PTHR30231">
    <property type="entry name" value="DNA POLYMERASE III SUBUNIT EPSILON"/>
    <property type="match status" value="1"/>
</dbReference>
<sequence>MIVITLTKVPPSLRGDLTKWYQEVQTGVYVGNVSARIRDLVWERVMKNIGSGEATMVYNAKNELGYQIKTTRKAYEVVDFDGIPLMMRLNHPPAVAKHGFSNAAKYHRAKVMARKNMKKTNVGKSTGTSVAATIVSLDLETTGLDAAKNQIIAIGAVKRQKNGEDVSFHKLIRIDGQVRKKITELTGITSERLSAEGVELVSALQKLEAFVKDAVIVGYNLRFDEAFLSYNIQNNGLPELTNQMIDLMPVVKKANQFLENYRLATVLKDYDIENLTPHHALADAEATLLLAMKLMKNGSFHI</sequence>
<evidence type="ECO:0000313" key="10">
    <source>
        <dbReference type="Proteomes" id="UP000051010"/>
    </source>
</evidence>
<dbReference type="InterPro" id="IPR013520">
    <property type="entry name" value="Ribonucl_H"/>
</dbReference>
<dbReference type="GO" id="GO:0008408">
    <property type="term" value="F:3'-5' exonuclease activity"/>
    <property type="evidence" value="ECO:0007669"/>
    <property type="project" value="TreeGrafter"/>
</dbReference>
<evidence type="ECO:0000256" key="1">
    <source>
        <dbReference type="ARBA" id="ARBA00022679"/>
    </source>
</evidence>
<gene>
    <name evidence="9" type="ORF">FD47_GL000361</name>
</gene>
<dbReference type="Pfam" id="PF00929">
    <property type="entry name" value="RNase_T"/>
    <property type="match status" value="1"/>
</dbReference>
<dbReference type="GO" id="GO:0003887">
    <property type="term" value="F:DNA-directed DNA polymerase activity"/>
    <property type="evidence" value="ECO:0007669"/>
    <property type="project" value="UniProtKB-KW"/>
</dbReference>
<dbReference type="AlphaFoldDB" id="A0A0R1YQM8"/>
<keyword evidence="5 9" id="KW-0378">Hydrolase</keyword>
<dbReference type="InterPro" id="IPR012337">
    <property type="entry name" value="RNaseH-like_sf"/>
</dbReference>
<reference evidence="9 10" key="1">
    <citation type="journal article" date="2015" name="Genome Announc.">
        <title>Expanding the biotechnology potential of lactobacilli through comparative genomics of 213 strains and associated genera.</title>
        <authorList>
            <person name="Sun Z."/>
            <person name="Harris H.M."/>
            <person name="McCann A."/>
            <person name="Guo C."/>
            <person name="Argimon S."/>
            <person name="Zhang W."/>
            <person name="Yang X."/>
            <person name="Jeffery I.B."/>
            <person name="Cooney J.C."/>
            <person name="Kagawa T.F."/>
            <person name="Liu W."/>
            <person name="Song Y."/>
            <person name="Salvetti E."/>
            <person name="Wrobel A."/>
            <person name="Rasinkangas P."/>
            <person name="Parkhill J."/>
            <person name="Rea M.C."/>
            <person name="O'Sullivan O."/>
            <person name="Ritari J."/>
            <person name="Douillard F.P."/>
            <person name="Paul Ross R."/>
            <person name="Yang R."/>
            <person name="Briner A.E."/>
            <person name="Felis G.E."/>
            <person name="de Vos W.M."/>
            <person name="Barrangou R."/>
            <person name="Klaenhammer T.R."/>
            <person name="Caufield P.W."/>
            <person name="Cui Y."/>
            <person name="Zhang H."/>
            <person name="O'Toole P.W."/>
        </authorList>
    </citation>
    <scope>NUCLEOTIDE SEQUENCE [LARGE SCALE GENOMIC DNA]</scope>
    <source>
        <strain evidence="9 10">DSM 18390</strain>
    </source>
</reference>
<feature type="domain" description="Exonuclease" evidence="8">
    <location>
        <begin position="133"/>
        <end position="300"/>
    </location>
</feature>
<dbReference type="PATRIC" id="fig|1423786.4.peg.375"/>
<dbReference type="CDD" id="cd09755">
    <property type="entry name" value="Cas2_I-E"/>
    <property type="match status" value="1"/>
</dbReference>
<dbReference type="SUPFAM" id="SSF53098">
    <property type="entry name" value="Ribonuclease H-like"/>
    <property type="match status" value="1"/>
</dbReference>
<dbReference type="EMBL" id="AZFZ01000012">
    <property type="protein sequence ID" value="KRM44557.1"/>
    <property type="molecule type" value="Genomic_DNA"/>
</dbReference>
<keyword evidence="4" id="KW-0540">Nuclease</keyword>
<dbReference type="Pfam" id="PF09707">
    <property type="entry name" value="Cas_Cas2CT1978"/>
    <property type="match status" value="1"/>
</dbReference>
<dbReference type="Gene3D" id="3.30.70.240">
    <property type="match status" value="1"/>
</dbReference>
<evidence type="ECO:0000256" key="3">
    <source>
        <dbReference type="ARBA" id="ARBA00022705"/>
    </source>
</evidence>
<dbReference type="FunFam" id="3.30.420.10:FF:000045">
    <property type="entry name" value="3'-5' exonuclease DinG"/>
    <property type="match status" value="1"/>
</dbReference>
<evidence type="ECO:0000313" key="9">
    <source>
        <dbReference type="EMBL" id="KRM44557.1"/>
    </source>
</evidence>
<evidence type="ECO:0000256" key="5">
    <source>
        <dbReference type="ARBA" id="ARBA00022839"/>
    </source>
</evidence>
<keyword evidence="6" id="KW-0239">DNA-directed DNA polymerase</keyword>
<dbReference type="Gene3D" id="3.30.420.10">
    <property type="entry name" value="Ribonuclease H-like superfamily/Ribonuclease H"/>
    <property type="match status" value="1"/>
</dbReference>
<dbReference type="GO" id="GO:0005829">
    <property type="term" value="C:cytosol"/>
    <property type="evidence" value="ECO:0007669"/>
    <property type="project" value="TreeGrafter"/>
</dbReference>
<dbReference type="GO" id="GO:0003676">
    <property type="term" value="F:nucleic acid binding"/>
    <property type="evidence" value="ECO:0007669"/>
    <property type="project" value="InterPro"/>
</dbReference>
<evidence type="ECO:0000256" key="2">
    <source>
        <dbReference type="ARBA" id="ARBA00022695"/>
    </source>
</evidence>
<evidence type="ECO:0000259" key="8">
    <source>
        <dbReference type="SMART" id="SM00479"/>
    </source>
</evidence>
<dbReference type="PANTHER" id="PTHR30231:SF41">
    <property type="entry name" value="DNA POLYMERASE III SUBUNIT EPSILON"/>
    <property type="match status" value="1"/>
</dbReference>
<keyword evidence="1" id="KW-0808">Transferase</keyword>
<name>A0A0R1YQM8_9LACO</name>
<dbReference type="InterPro" id="IPR036397">
    <property type="entry name" value="RNaseH_sf"/>
</dbReference>
<evidence type="ECO:0000256" key="4">
    <source>
        <dbReference type="ARBA" id="ARBA00022722"/>
    </source>
</evidence>
<evidence type="ECO:0000256" key="6">
    <source>
        <dbReference type="ARBA" id="ARBA00022932"/>
    </source>
</evidence>
<dbReference type="RefSeq" id="WP_054735673.1">
    <property type="nucleotide sequence ID" value="NZ_AZFZ01000012.1"/>
</dbReference>
<keyword evidence="5 9" id="KW-0269">Exonuclease</keyword>
<protein>
    <recommendedName>
        <fullName evidence="7">DNA polymerase III polC-type</fullName>
    </recommendedName>
</protein>
<dbReference type="GO" id="GO:0045004">
    <property type="term" value="P:DNA replication proofreading"/>
    <property type="evidence" value="ECO:0007669"/>
    <property type="project" value="TreeGrafter"/>
</dbReference>
<organism evidence="9 10">
    <name type="scientific">Lentilactobacillus parafarraginis DSM 18390 = JCM 14109</name>
    <dbReference type="NCBI Taxonomy" id="1423786"/>
    <lineage>
        <taxon>Bacteria</taxon>
        <taxon>Bacillati</taxon>
        <taxon>Bacillota</taxon>
        <taxon>Bacilli</taxon>
        <taxon>Lactobacillales</taxon>
        <taxon>Lactobacillaceae</taxon>
        <taxon>Lentilactobacillus</taxon>
    </lineage>
</organism>
<dbReference type="InterPro" id="IPR010152">
    <property type="entry name" value="CRISPR-assoc_prot_Cas2_sub"/>
</dbReference>